<accession>A0A0V1HHU8</accession>
<evidence type="ECO:0000313" key="1">
    <source>
        <dbReference type="EMBL" id="KRZ10154.1"/>
    </source>
</evidence>
<evidence type="ECO:0000313" key="2">
    <source>
        <dbReference type="Proteomes" id="UP000055024"/>
    </source>
</evidence>
<reference evidence="1 2" key="1">
    <citation type="submission" date="2015-01" db="EMBL/GenBank/DDBJ databases">
        <title>Evolution of Trichinella species and genotypes.</title>
        <authorList>
            <person name="Korhonen P.K."/>
            <person name="Edoardo P."/>
            <person name="Giuseppe L.R."/>
            <person name="Gasser R.B."/>
        </authorList>
    </citation>
    <scope>NUCLEOTIDE SEQUENCE [LARGE SCALE GENOMIC DNA]</scope>
    <source>
        <strain evidence="1">ISS1029</strain>
    </source>
</reference>
<name>A0A0V1HHU8_9BILA</name>
<dbReference type="Proteomes" id="UP000055024">
    <property type="component" value="Unassembled WGS sequence"/>
</dbReference>
<gene>
    <name evidence="1" type="ORF">T11_11918</name>
</gene>
<sequence length="162" mass="18448">MTTALFTHSVVDVKKVRGAQSLSEVQTDVRGDPSGQYTREKKKDDLLKFAIALHVHLDRSVKIPTLTTDVFKRYILNAGSVSEFKMEKKACKFHCRKEEHVPTYFYVHKCHVSRNTNTSNNNVHQQQQQQFHNSQCWATCFQLSAASSLGDVITDSSFLPND</sequence>
<protein>
    <submittedName>
        <fullName evidence="1">Uncharacterized protein</fullName>
    </submittedName>
</protein>
<dbReference type="STRING" id="268475.A0A0V1HHU8"/>
<dbReference type="AlphaFoldDB" id="A0A0V1HHU8"/>
<dbReference type="EMBL" id="JYDP01000063">
    <property type="protein sequence ID" value="KRZ10154.1"/>
    <property type="molecule type" value="Genomic_DNA"/>
</dbReference>
<keyword evidence="2" id="KW-1185">Reference proteome</keyword>
<proteinExistence type="predicted"/>
<comment type="caution">
    <text evidence="1">The sequence shown here is derived from an EMBL/GenBank/DDBJ whole genome shotgun (WGS) entry which is preliminary data.</text>
</comment>
<organism evidence="1 2">
    <name type="scientific">Trichinella zimbabwensis</name>
    <dbReference type="NCBI Taxonomy" id="268475"/>
    <lineage>
        <taxon>Eukaryota</taxon>
        <taxon>Metazoa</taxon>
        <taxon>Ecdysozoa</taxon>
        <taxon>Nematoda</taxon>
        <taxon>Enoplea</taxon>
        <taxon>Dorylaimia</taxon>
        <taxon>Trichinellida</taxon>
        <taxon>Trichinellidae</taxon>
        <taxon>Trichinella</taxon>
    </lineage>
</organism>